<dbReference type="Gene3D" id="3.40.50.1360">
    <property type="match status" value="1"/>
</dbReference>
<sequence length="106" mass="11713">QWRDLLTDADYAQLKQEGAVGEVCCRFFDQAGHPVYKGLQDRTIGISLEQLGRVRKTIAVATGKYKAKAILAALKAGFINYLVTDKETMLAVLALDEDIDLNNVLL</sequence>
<dbReference type="GO" id="GO:0003677">
    <property type="term" value="F:DNA binding"/>
    <property type="evidence" value="ECO:0007669"/>
    <property type="project" value="UniProtKB-KW"/>
</dbReference>
<dbReference type="SUPFAM" id="SSF100950">
    <property type="entry name" value="NagB/RpiA/CoA transferase-like"/>
    <property type="match status" value="1"/>
</dbReference>
<evidence type="ECO:0000313" key="6">
    <source>
        <dbReference type="EMBL" id="TYK88732.1"/>
    </source>
</evidence>
<dbReference type="Pfam" id="PF04198">
    <property type="entry name" value="Sugar-bind"/>
    <property type="match status" value="1"/>
</dbReference>
<protein>
    <submittedName>
        <fullName evidence="6">Sugar-binding transcriptional regulator</fullName>
    </submittedName>
</protein>
<keyword evidence="3" id="KW-0238">DNA-binding</keyword>
<evidence type="ECO:0000313" key="7">
    <source>
        <dbReference type="Proteomes" id="UP000325300"/>
    </source>
</evidence>
<organism evidence="6 7">
    <name type="scientific">Streptococcus pyogenes</name>
    <dbReference type="NCBI Taxonomy" id="1314"/>
    <lineage>
        <taxon>Bacteria</taxon>
        <taxon>Bacillati</taxon>
        <taxon>Bacillota</taxon>
        <taxon>Bacilli</taxon>
        <taxon>Lactobacillales</taxon>
        <taxon>Streptococcaceae</taxon>
        <taxon>Streptococcus</taxon>
    </lineage>
</organism>
<feature type="non-terminal residue" evidence="6">
    <location>
        <position position="1"/>
    </location>
</feature>
<accession>A0A5S4T464</accession>
<dbReference type="InterPro" id="IPR037171">
    <property type="entry name" value="NagB/RpiA_transferase-like"/>
</dbReference>
<dbReference type="PANTHER" id="PTHR34294:SF1">
    <property type="entry name" value="TRANSCRIPTIONAL REGULATOR LSRR"/>
    <property type="match status" value="1"/>
</dbReference>
<evidence type="ECO:0000259" key="5">
    <source>
        <dbReference type="Pfam" id="PF04198"/>
    </source>
</evidence>
<keyword evidence="2" id="KW-0805">Transcription regulation</keyword>
<feature type="domain" description="Sugar-binding" evidence="5">
    <location>
        <begin position="2"/>
        <end position="94"/>
    </location>
</feature>
<evidence type="ECO:0000256" key="1">
    <source>
        <dbReference type="ARBA" id="ARBA00010466"/>
    </source>
</evidence>
<dbReference type="InterPro" id="IPR051054">
    <property type="entry name" value="SorC_transcr_regulators"/>
</dbReference>
<dbReference type="Proteomes" id="UP000325300">
    <property type="component" value="Unassembled WGS sequence"/>
</dbReference>
<reference evidence="6 7" key="1">
    <citation type="submission" date="2019-02" db="EMBL/GenBank/DDBJ databases">
        <title>Novel genomic isolates of S. pyogenes and S. dysgalactiae subsp. equisimilis associated to necrotising fasciitis (NSTI).</title>
        <authorList>
            <person name="Barrantes I."/>
        </authorList>
    </citation>
    <scope>NUCLEOTIDE SEQUENCE [LARGE SCALE GENOMIC DNA]</scope>
    <source>
        <strain evidence="6 7">SPY5003</strain>
    </source>
</reference>
<dbReference type="PANTHER" id="PTHR34294">
    <property type="entry name" value="TRANSCRIPTIONAL REGULATOR-RELATED"/>
    <property type="match status" value="1"/>
</dbReference>
<dbReference type="AlphaFoldDB" id="A0A5S4T464"/>
<comment type="similarity">
    <text evidence="1">Belongs to the SorC transcriptional regulatory family.</text>
</comment>
<dbReference type="EMBL" id="SJLI01000459">
    <property type="protein sequence ID" value="TYK88732.1"/>
    <property type="molecule type" value="Genomic_DNA"/>
</dbReference>
<comment type="caution">
    <text evidence="6">The sequence shown here is derived from an EMBL/GenBank/DDBJ whole genome shotgun (WGS) entry which is preliminary data.</text>
</comment>
<dbReference type="RefSeq" id="WP_222862464.1">
    <property type="nucleotide sequence ID" value="NZ_SJLI01000459.1"/>
</dbReference>
<dbReference type="InterPro" id="IPR007324">
    <property type="entry name" value="Sugar-bd_dom_put"/>
</dbReference>
<evidence type="ECO:0000256" key="4">
    <source>
        <dbReference type="ARBA" id="ARBA00023163"/>
    </source>
</evidence>
<keyword evidence="4" id="KW-0804">Transcription</keyword>
<evidence type="ECO:0000256" key="3">
    <source>
        <dbReference type="ARBA" id="ARBA00023125"/>
    </source>
</evidence>
<dbReference type="GO" id="GO:0030246">
    <property type="term" value="F:carbohydrate binding"/>
    <property type="evidence" value="ECO:0007669"/>
    <property type="project" value="InterPro"/>
</dbReference>
<evidence type="ECO:0000256" key="2">
    <source>
        <dbReference type="ARBA" id="ARBA00023015"/>
    </source>
</evidence>
<gene>
    <name evidence="6" type="ORF">E0F67_11600</name>
</gene>
<proteinExistence type="inferred from homology"/>
<name>A0A5S4T464_STRPY</name>